<evidence type="ECO:0000313" key="9">
    <source>
        <dbReference type="Proteomes" id="UP001443914"/>
    </source>
</evidence>
<evidence type="ECO:0000256" key="6">
    <source>
        <dbReference type="SAM" id="MobiDB-lite"/>
    </source>
</evidence>
<dbReference type="GO" id="GO:0005634">
    <property type="term" value="C:nucleus"/>
    <property type="evidence" value="ECO:0007669"/>
    <property type="project" value="UniProtKB-SubCell"/>
</dbReference>
<feature type="region of interest" description="Disordered" evidence="6">
    <location>
        <begin position="560"/>
        <end position="583"/>
    </location>
</feature>
<keyword evidence="4" id="KW-0862">Zinc</keyword>
<keyword evidence="9" id="KW-1185">Reference proteome</keyword>
<keyword evidence="2" id="KW-0479">Metal-binding</keyword>
<dbReference type="InterPro" id="IPR008906">
    <property type="entry name" value="HATC_C_dom"/>
</dbReference>
<comment type="subcellular location">
    <subcellularLocation>
        <location evidence="1">Nucleus</location>
    </subcellularLocation>
</comment>
<comment type="caution">
    <text evidence="8">The sequence shown here is derived from an EMBL/GenBank/DDBJ whole genome shotgun (WGS) entry which is preliminary data.</text>
</comment>
<sequence>MSKEISVDTEEVISENAPIRNPGFPIQNPGFIRNPVQNGMSYFSEKNVEFFAKNANFDEPLFDVVTGDVFEDYARTCFRNDFTKVSKKALRRKIIDVYDDLKKEVKAMFGEFNRRLVVTCDLWSSYSGDDHFVSVICHWINDDWFLKKYVIGFEVLYKYDYVDIAGKMIELLNEFNLKGKVGAISFDDAISKEKCMDHLVDDFDPLVKLLSHDRTFATAVDLCGREAMDRVAPFLDPIRELVRWFRCNPEKKKEYRALCRSQGYRPTGYRLDSSEDWKSAFVDLDDHSRNREIKTKVYNGCPDHSPLLRSHWDDYIYAVGLVEYFENVASRFSWAYDNCHLVIHDCINIVHGLKVYENKYPRFCSIASNIRSKWLELFPEIPTIYCLGTILDPRFKIEGLRQLLVYYYETLGVDYNVDEKVVSCKNALRQLHAHYASASSSEDDDDDTCAGFELEVFLNPMKRRRVDDQEFSGDLREYLFFDFEFSVDDKDQWFKVTQWWKKREELFPVLSKIAKDVLCTPISTFIPKSDRCPEKRVLDEKRSRLPLELIPVCICKTDWDLNDEGRRGEDPDYQPLPSDSEAD</sequence>
<keyword evidence="3" id="KW-0863">Zinc-finger</keyword>
<feature type="domain" description="HAT C-terminal dimerisation" evidence="7">
    <location>
        <begin position="487"/>
        <end position="559"/>
    </location>
</feature>
<dbReference type="InterPro" id="IPR052035">
    <property type="entry name" value="ZnF_BED_domain_contain"/>
</dbReference>
<evidence type="ECO:0000256" key="1">
    <source>
        <dbReference type="ARBA" id="ARBA00004123"/>
    </source>
</evidence>
<dbReference type="Pfam" id="PF05699">
    <property type="entry name" value="Dimer_Tnp_hAT"/>
    <property type="match status" value="1"/>
</dbReference>
<organism evidence="8 9">
    <name type="scientific">Saponaria officinalis</name>
    <name type="common">Common soapwort</name>
    <name type="synonym">Lychnis saponaria</name>
    <dbReference type="NCBI Taxonomy" id="3572"/>
    <lineage>
        <taxon>Eukaryota</taxon>
        <taxon>Viridiplantae</taxon>
        <taxon>Streptophyta</taxon>
        <taxon>Embryophyta</taxon>
        <taxon>Tracheophyta</taxon>
        <taxon>Spermatophyta</taxon>
        <taxon>Magnoliopsida</taxon>
        <taxon>eudicotyledons</taxon>
        <taxon>Gunneridae</taxon>
        <taxon>Pentapetalae</taxon>
        <taxon>Caryophyllales</taxon>
        <taxon>Caryophyllaceae</taxon>
        <taxon>Caryophylleae</taxon>
        <taxon>Saponaria</taxon>
    </lineage>
</organism>
<reference evidence="8" key="1">
    <citation type="submission" date="2024-03" db="EMBL/GenBank/DDBJ databases">
        <title>WGS assembly of Saponaria officinalis var. Norfolk2.</title>
        <authorList>
            <person name="Jenkins J."/>
            <person name="Shu S."/>
            <person name="Grimwood J."/>
            <person name="Barry K."/>
            <person name="Goodstein D."/>
            <person name="Schmutz J."/>
            <person name="Leebens-Mack J."/>
            <person name="Osbourn A."/>
        </authorList>
    </citation>
    <scope>NUCLEOTIDE SEQUENCE [LARGE SCALE GENOMIC DNA]</scope>
    <source>
        <strain evidence="8">JIC</strain>
    </source>
</reference>
<name>A0AAW1GTS4_SAPOF</name>
<accession>A0AAW1GTS4</accession>
<protein>
    <recommendedName>
        <fullName evidence="7">HAT C-terminal dimerisation domain-containing protein</fullName>
    </recommendedName>
</protein>
<dbReference type="Proteomes" id="UP001443914">
    <property type="component" value="Unassembled WGS sequence"/>
</dbReference>
<dbReference type="GO" id="GO:0046983">
    <property type="term" value="F:protein dimerization activity"/>
    <property type="evidence" value="ECO:0007669"/>
    <property type="project" value="InterPro"/>
</dbReference>
<evidence type="ECO:0000313" key="8">
    <source>
        <dbReference type="EMBL" id="KAK9666428.1"/>
    </source>
</evidence>
<dbReference type="GO" id="GO:0008270">
    <property type="term" value="F:zinc ion binding"/>
    <property type="evidence" value="ECO:0007669"/>
    <property type="project" value="UniProtKB-KW"/>
</dbReference>
<evidence type="ECO:0000256" key="5">
    <source>
        <dbReference type="ARBA" id="ARBA00023242"/>
    </source>
</evidence>
<dbReference type="PANTHER" id="PTHR46481:SF10">
    <property type="entry name" value="ZINC FINGER BED DOMAIN-CONTAINING PROTEIN 39"/>
    <property type="match status" value="1"/>
</dbReference>
<evidence type="ECO:0000256" key="4">
    <source>
        <dbReference type="ARBA" id="ARBA00022833"/>
    </source>
</evidence>
<dbReference type="EMBL" id="JBDFQZ010000014">
    <property type="protein sequence ID" value="KAK9666428.1"/>
    <property type="molecule type" value="Genomic_DNA"/>
</dbReference>
<gene>
    <name evidence="8" type="ORF">RND81_14G184100</name>
</gene>
<evidence type="ECO:0000256" key="3">
    <source>
        <dbReference type="ARBA" id="ARBA00022771"/>
    </source>
</evidence>
<evidence type="ECO:0000256" key="2">
    <source>
        <dbReference type="ARBA" id="ARBA00022723"/>
    </source>
</evidence>
<dbReference type="PANTHER" id="PTHR46481">
    <property type="entry name" value="ZINC FINGER BED DOMAIN-CONTAINING PROTEIN 4"/>
    <property type="match status" value="1"/>
</dbReference>
<dbReference type="SUPFAM" id="SSF53098">
    <property type="entry name" value="Ribonuclease H-like"/>
    <property type="match status" value="1"/>
</dbReference>
<evidence type="ECO:0000259" key="7">
    <source>
        <dbReference type="Pfam" id="PF05699"/>
    </source>
</evidence>
<dbReference type="InterPro" id="IPR012337">
    <property type="entry name" value="RNaseH-like_sf"/>
</dbReference>
<proteinExistence type="predicted"/>
<keyword evidence="5" id="KW-0539">Nucleus</keyword>
<dbReference type="AlphaFoldDB" id="A0AAW1GTS4"/>
<feature type="compositionally biased region" description="Basic and acidic residues" evidence="6">
    <location>
        <begin position="560"/>
        <end position="570"/>
    </location>
</feature>